<sequence>MEEDYRKQLPPAYSDIITQQQTSNTQQSYSADKKQGGGGCMRCCGSTKRCLMSAECGRCLNIASVVAMCGMCIRMFVFDCVRAFRERARLLVQMKPGKLDDWFAPRPESKAKRLRSYSSRETLSTLLSTPLNSLLFPSRSPLFLRPEQVEWGCTEAALRVGYGAMAQAVSLLGYSDERVCQSSDNCSLRGAERSINQSESAAPRLPFQQHTFTLPQRPRATQTGALRRSRRT</sequence>
<dbReference type="Proteomes" id="UP000324632">
    <property type="component" value="Chromosome 21"/>
</dbReference>
<dbReference type="AlphaFoldDB" id="A0A5A9N8N9"/>
<protein>
    <submittedName>
        <fullName evidence="2">Uncharacterized protein</fullName>
    </submittedName>
</protein>
<feature type="compositionally biased region" description="Low complexity" evidence="1">
    <location>
        <begin position="18"/>
        <end position="30"/>
    </location>
</feature>
<proteinExistence type="predicted"/>
<comment type="caution">
    <text evidence="2">The sequence shown here is derived from an EMBL/GenBank/DDBJ whole genome shotgun (WGS) entry which is preliminary data.</text>
</comment>
<dbReference type="EMBL" id="SOYY01000021">
    <property type="protein sequence ID" value="KAA0705346.1"/>
    <property type="molecule type" value="Genomic_DNA"/>
</dbReference>
<evidence type="ECO:0000313" key="2">
    <source>
        <dbReference type="EMBL" id="KAA0705346.1"/>
    </source>
</evidence>
<feature type="region of interest" description="Disordered" evidence="1">
    <location>
        <begin position="16"/>
        <end position="37"/>
    </location>
</feature>
<reference evidence="2 3" key="1">
    <citation type="journal article" date="2019" name="Mol. Ecol. Resour.">
        <title>Chromosome-level genome assembly of Triplophysa tibetana, a fish adapted to the harsh high-altitude environment of the Tibetan Plateau.</title>
        <authorList>
            <person name="Yang X."/>
            <person name="Liu H."/>
            <person name="Ma Z."/>
            <person name="Zou Y."/>
            <person name="Zou M."/>
            <person name="Mao Y."/>
            <person name="Li X."/>
            <person name="Wang H."/>
            <person name="Chen T."/>
            <person name="Wang W."/>
            <person name="Yang R."/>
        </authorList>
    </citation>
    <scope>NUCLEOTIDE SEQUENCE [LARGE SCALE GENOMIC DNA]</scope>
    <source>
        <strain evidence="2">TTIB1903HZAU</strain>
        <tissue evidence="2">Muscle</tissue>
    </source>
</reference>
<gene>
    <name evidence="2" type="ORF">E1301_Tti009789</name>
</gene>
<name>A0A5A9N8N9_9TELE</name>
<organism evidence="2 3">
    <name type="scientific">Triplophysa tibetana</name>
    <dbReference type="NCBI Taxonomy" id="1572043"/>
    <lineage>
        <taxon>Eukaryota</taxon>
        <taxon>Metazoa</taxon>
        <taxon>Chordata</taxon>
        <taxon>Craniata</taxon>
        <taxon>Vertebrata</taxon>
        <taxon>Euteleostomi</taxon>
        <taxon>Actinopterygii</taxon>
        <taxon>Neopterygii</taxon>
        <taxon>Teleostei</taxon>
        <taxon>Ostariophysi</taxon>
        <taxon>Cypriniformes</taxon>
        <taxon>Nemacheilidae</taxon>
        <taxon>Triplophysa</taxon>
    </lineage>
</organism>
<keyword evidence="3" id="KW-1185">Reference proteome</keyword>
<evidence type="ECO:0000313" key="3">
    <source>
        <dbReference type="Proteomes" id="UP000324632"/>
    </source>
</evidence>
<feature type="compositionally biased region" description="Polar residues" evidence="1">
    <location>
        <begin position="208"/>
        <end position="224"/>
    </location>
</feature>
<evidence type="ECO:0000256" key="1">
    <source>
        <dbReference type="SAM" id="MobiDB-lite"/>
    </source>
</evidence>
<accession>A0A5A9N8N9</accession>
<feature type="region of interest" description="Disordered" evidence="1">
    <location>
        <begin position="191"/>
        <end position="232"/>
    </location>
</feature>